<organism evidence="1 2">
    <name type="scientific">Paraoerskovia marina</name>
    <dbReference type="NCBI Taxonomy" id="545619"/>
    <lineage>
        <taxon>Bacteria</taxon>
        <taxon>Bacillati</taxon>
        <taxon>Actinomycetota</taxon>
        <taxon>Actinomycetes</taxon>
        <taxon>Micrococcales</taxon>
        <taxon>Cellulomonadaceae</taxon>
        <taxon>Paraoerskovia</taxon>
    </lineage>
</organism>
<dbReference type="RefSeq" id="WP_172829059.1">
    <property type="nucleotide sequence ID" value="NZ_LT629776.1"/>
</dbReference>
<dbReference type="Proteomes" id="UP000185663">
    <property type="component" value="Chromosome I"/>
</dbReference>
<name>A0A1H1TUA3_9CELL</name>
<reference evidence="1 2" key="1">
    <citation type="submission" date="2016-10" db="EMBL/GenBank/DDBJ databases">
        <authorList>
            <person name="de Groot N.N."/>
        </authorList>
    </citation>
    <scope>NUCLEOTIDE SEQUENCE [LARGE SCALE GENOMIC DNA]</scope>
    <source>
        <strain evidence="1 2">DSM 22126</strain>
    </source>
</reference>
<evidence type="ECO:0000313" key="2">
    <source>
        <dbReference type="Proteomes" id="UP000185663"/>
    </source>
</evidence>
<gene>
    <name evidence="1" type="ORF">SAMN04489860_2003</name>
</gene>
<protein>
    <submittedName>
        <fullName evidence="1">Uncharacterized protein</fullName>
    </submittedName>
</protein>
<dbReference type="STRING" id="545619.SAMN04489860_2003"/>
<accession>A0A1H1TUA3</accession>
<proteinExistence type="predicted"/>
<dbReference type="EMBL" id="LT629776">
    <property type="protein sequence ID" value="SDS63777.1"/>
    <property type="molecule type" value="Genomic_DNA"/>
</dbReference>
<evidence type="ECO:0000313" key="1">
    <source>
        <dbReference type="EMBL" id="SDS63777.1"/>
    </source>
</evidence>
<sequence length="179" mass="18000">MPVTAVSLPASALMLPGAAGRADPVAHLRATAVAALLDAVGPAGRCLVVARGSATRFADLLPDLGQAGGPWAEVSTARSAETRAVPTSDARAGLQASVLLTLLDTVAPELPRRVLEIADDATGDELSAVLVRGDVVLVGDDAGRGVVRACAGRALGPGRRVASVRVGDEQLTVEVWGAA</sequence>
<dbReference type="AlphaFoldDB" id="A0A1H1TUA3"/>
<keyword evidence="2" id="KW-1185">Reference proteome</keyword>